<dbReference type="EMBL" id="CAJVQC010015250">
    <property type="protein sequence ID" value="CAG8665101.1"/>
    <property type="molecule type" value="Genomic_DNA"/>
</dbReference>
<accession>A0ACA9NQ27</accession>
<keyword evidence="2" id="KW-1185">Reference proteome</keyword>
<gene>
    <name evidence="1" type="ORF">RPERSI_LOCUS8434</name>
</gene>
<evidence type="ECO:0000313" key="1">
    <source>
        <dbReference type="EMBL" id="CAG8665101.1"/>
    </source>
</evidence>
<sequence length="153" mass="17109">FSTGLHEFLEEFVSSLVTSVKVTRTPSPENCTRLITDSGTTSVSRIPLTTQQPNANEVQDISSDYTNEASETPKAKTRSNDLVNETTEASNIKNNAKRRPSKVSNKAKTKELAKAGNRVINEKVYCPKDIYSLPRYECFQSPQLCEYPDLLDM</sequence>
<feature type="non-terminal residue" evidence="1">
    <location>
        <position position="153"/>
    </location>
</feature>
<protein>
    <submittedName>
        <fullName evidence="1">10526_t:CDS:1</fullName>
    </submittedName>
</protein>
<name>A0ACA9NQ27_9GLOM</name>
<feature type="non-terminal residue" evidence="1">
    <location>
        <position position="1"/>
    </location>
</feature>
<proteinExistence type="predicted"/>
<reference evidence="1" key="1">
    <citation type="submission" date="2021-06" db="EMBL/GenBank/DDBJ databases">
        <authorList>
            <person name="Kallberg Y."/>
            <person name="Tangrot J."/>
            <person name="Rosling A."/>
        </authorList>
    </citation>
    <scope>NUCLEOTIDE SEQUENCE</scope>
    <source>
        <strain evidence="1">MA461A</strain>
    </source>
</reference>
<evidence type="ECO:0000313" key="2">
    <source>
        <dbReference type="Proteomes" id="UP000789920"/>
    </source>
</evidence>
<dbReference type="Proteomes" id="UP000789920">
    <property type="component" value="Unassembled WGS sequence"/>
</dbReference>
<organism evidence="1 2">
    <name type="scientific">Racocetra persica</name>
    <dbReference type="NCBI Taxonomy" id="160502"/>
    <lineage>
        <taxon>Eukaryota</taxon>
        <taxon>Fungi</taxon>
        <taxon>Fungi incertae sedis</taxon>
        <taxon>Mucoromycota</taxon>
        <taxon>Glomeromycotina</taxon>
        <taxon>Glomeromycetes</taxon>
        <taxon>Diversisporales</taxon>
        <taxon>Gigasporaceae</taxon>
        <taxon>Racocetra</taxon>
    </lineage>
</organism>
<comment type="caution">
    <text evidence="1">The sequence shown here is derived from an EMBL/GenBank/DDBJ whole genome shotgun (WGS) entry which is preliminary data.</text>
</comment>